<dbReference type="Pfam" id="PF03372">
    <property type="entry name" value="Exo_endo_phos"/>
    <property type="match status" value="1"/>
</dbReference>
<proteinExistence type="predicted"/>
<dbReference type="PANTHER" id="PTHR14859">
    <property type="entry name" value="CALCOFLUOR WHITE HYPERSENSITIVE PROTEIN PRECURSOR"/>
    <property type="match status" value="1"/>
</dbReference>
<accession>A0A1Y5RZ93</accession>
<dbReference type="Gene3D" id="3.60.10.10">
    <property type="entry name" value="Endonuclease/exonuclease/phosphatase"/>
    <property type="match status" value="1"/>
</dbReference>
<evidence type="ECO:0000313" key="3">
    <source>
        <dbReference type="Proteomes" id="UP000193200"/>
    </source>
</evidence>
<reference evidence="2 3" key="1">
    <citation type="submission" date="2017-03" db="EMBL/GenBank/DDBJ databases">
        <authorList>
            <person name="Afonso C.L."/>
            <person name="Miller P.J."/>
            <person name="Scott M.A."/>
            <person name="Spackman E."/>
            <person name="Goraichik I."/>
            <person name="Dimitrov K.M."/>
            <person name="Suarez D.L."/>
            <person name="Swayne D.E."/>
        </authorList>
    </citation>
    <scope>NUCLEOTIDE SEQUENCE [LARGE SCALE GENOMIC DNA]</scope>
    <source>
        <strain evidence="2 3">CECT 7691</strain>
    </source>
</reference>
<gene>
    <name evidence="2" type="ORF">OCH7691_00902</name>
</gene>
<dbReference type="GO" id="GO:0004519">
    <property type="term" value="F:endonuclease activity"/>
    <property type="evidence" value="ECO:0007669"/>
    <property type="project" value="UniProtKB-KW"/>
</dbReference>
<keyword evidence="2" id="KW-0269">Exonuclease</keyword>
<dbReference type="RefSeq" id="WP_085882185.1">
    <property type="nucleotide sequence ID" value="NZ_FWFR01000001.1"/>
</dbReference>
<dbReference type="OrthoDB" id="155529at2"/>
<keyword evidence="2" id="KW-0540">Nuclease</keyword>
<evidence type="ECO:0000313" key="2">
    <source>
        <dbReference type="EMBL" id="SLN27585.1"/>
    </source>
</evidence>
<organism evidence="2 3">
    <name type="scientific">Oceanibacterium hippocampi</name>
    <dbReference type="NCBI Taxonomy" id="745714"/>
    <lineage>
        <taxon>Bacteria</taxon>
        <taxon>Pseudomonadati</taxon>
        <taxon>Pseudomonadota</taxon>
        <taxon>Alphaproteobacteria</taxon>
        <taxon>Sneathiellales</taxon>
        <taxon>Sneathiellaceae</taxon>
        <taxon>Oceanibacterium</taxon>
    </lineage>
</organism>
<evidence type="ECO:0000259" key="1">
    <source>
        <dbReference type="Pfam" id="PF03372"/>
    </source>
</evidence>
<protein>
    <submittedName>
        <fullName evidence="2">Endonuclease/Exonuclease/phosphatase family protein</fullName>
    </submittedName>
</protein>
<keyword evidence="3" id="KW-1185">Reference proteome</keyword>
<dbReference type="EMBL" id="FWFR01000001">
    <property type="protein sequence ID" value="SLN27585.1"/>
    <property type="molecule type" value="Genomic_DNA"/>
</dbReference>
<dbReference type="SUPFAM" id="SSF56219">
    <property type="entry name" value="DNase I-like"/>
    <property type="match status" value="1"/>
</dbReference>
<feature type="domain" description="Endonuclease/exonuclease/phosphatase" evidence="1">
    <location>
        <begin position="11"/>
        <end position="297"/>
    </location>
</feature>
<keyword evidence="2" id="KW-0255">Endonuclease</keyword>
<dbReference type="InterPro" id="IPR036691">
    <property type="entry name" value="Endo/exonu/phosph_ase_sf"/>
</dbReference>
<dbReference type="InParanoid" id="A0A1Y5RZ93"/>
<dbReference type="InterPro" id="IPR005135">
    <property type="entry name" value="Endo/exonuclease/phosphatase"/>
</dbReference>
<dbReference type="PANTHER" id="PTHR14859:SF1">
    <property type="entry name" value="PGAP2-INTERACTING PROTEIN"/>
    <property type="match status" value="1"/>
</dbReference>
<name>A0A1Y5RZ93_9PROT</name>
<sequence>MGGDGGGFLFASYNIHFGVGTDGRHDLDRIAATVGDADIIALQEVTRYWPGAAPVDQSQILAERLGRYHAYGAGVDVDLGETAEDDPAGGAAPDPAHCRRRTFGNMVLSRWPIRTTRNILLPKRPITGMFDLQRSALETVIDTPSGLLRVYSVHLSHVAPSQRIGQAEALMALVRQAPEEGAPWDGISPAEFRKAEPSVPVPPRRAIVMGDMNMTTDEPAYELICGGLYRGRRHAHYDQLHDAWSLAGGDEKDPAAGATFTGGTAGPRRIDYAFVTPELRRAVTDAWVDGRADGSDHQPLFVRLDLDRT</sequence>
<dbReference type="GO" id="GO:0016020">
    <property type="term" value="C:membrane"/>
    <property type="evidence" value="ECO:0007669"/>
    <property type="project" value="GOC"/>
</dbReference>
<dbReference type="AlphaFoldDB" id="A0A1Y5RZ93"/>
<dbReference type="InterPro" id="IPR051916">
    <property type="entry name" value="GPI-anchor_lipid_remodeler"/>
</dbReference>
<dbReference type="GO" id="GO:0004527">
    <property type="term" value="F:exonuclease activity"/>
    <property type="evidence" value="ECO:0007669"/>
    <property type="project" value="UniProtKB-KW"/>
</dbReference>
<dbReference type="GO" id="GO:0006506">
    <property type="term" value="P:GPI anchor biosynthetic process"/>
    <property type="evidence" value="ECO:0007669"/>
    <property type="project" value="TreeGrafter"/>
</dbReference>
<dbReference type="Proteomes" id="UP000193200">
    <property type="component" value="Unassembled WGS sequence"/>
</dbReference>
<keyword evidence="2" id="KW-0378">Hydrolase</keyword>